<organism evidence="2 3">
    <name type="scientific">Onchocerca volvulus</name>
    <dbReference type="NCBI Taxonomy" id="6282"/>
    <lineage>
        <taxon>Eukaryota</taxon>
        <taxon>Metazoa</taxon>
        <taxon>Ecdysozoa</taxon>
        <taxon>Nematoda</taxon>
        <taxon>Chromadorea</taxon>
        <taxon>Rhabditida</taxon>
        <taxon>Spirurina</taxon>
        <taxon>Spiruromorpha</taxon>
        <taxon>Filarioidea</taxon>
        <taxon>Onchocercidae</taxon>
        <taxon>Onchocerca</taxon>
    </lineage>
</organism>
<evidence type="ECO:0000256" key="1">
    <source>
        <dbReference type="SAM" id="Phobius"/>
    </source>
</evidence>
<dbReference type="EnsemblMetazoa" id="OVOC9413.2">
    <property type="protein sequence ID" value="OVOC9413.2"/>
    <property type="gene ID" value="WBGene00246222"/>
</dbReference>
<keyword evidence="1" id="KW-0812">Transmembrane</keyword>
<accession>A0A2K6WL31</accession>
<proteinExistence type="predicted"/>
<dbReference type="EMBL" id="CMVM020000266">
    <property type="status" value="NOT_ANNOTATED_CDS"/>
    <property type="molecule type" value="Genomic_DNA"/>
</dbReference>
<feature type="transmembrane region" description="Helical" evidence="1">
    <location>
        <begin position="75"/>
        <end position="96"/>
    </location>
</feature>
<reference evidence="2" key="2">
    <citation type="submission" date="2018-02" db="UniProtKB">
        <authorList>
            <consortium name="EnsemblMetazoa"/>
        </authorList>
    </citation>
    <scope>IDENTIFICATION</scope>
</reference>
<feature type="transmembrane region" description="Helical" evidence="1">
    <location>
        <begin position="12"/>
        <end position="36"/>
    </location>
</feature>
<dbReference type="Proteomes" id="UP000024404">
    <property type="component" value="Unassembled WGS sequence"/>
</dbReference>
<sequence length="166" mass="19027">MARYSKICFFSIKLCMYIMSAMNICMAISLLLLSIMQKGTNLHALADYFCFTVFLIIAFLAALSSATENFKLRWPLFGATIAILVLLLIALIYHLIFCYRHRVDIFEVAGSATIYLIMMAIAGFCIFVAIRWQTFITRKINIKKKRDESKETKSLINIKINETKAK</sequence>
<keyword evidence="1" id="KW-1133">Transmembrane helix</keyword>
<evidence type="ECO:0008006" key="4">
    <source>
        <dbReference type="Google" id="ProtNLM"/>
    </source>
</evidence>
<dbReference type="EnsemblMetazoa" id="OVOC9413.1">
    <property type="protein sequence ID" value="OVOC9413.1"/>
    <property type="gene ID" value="WBGene00246222"/>
</dbReference>
<feature type="transmembrane region" description="Helical" evidence="1">
    <location>
        <begin position="42"/>
        <end position="63"/>
    </location>
</feature>
<evidence type="ECO:0000313" key="3">
    <source>
        <dbReference type="Proteomes" id="UP000024404"/>
    </source>
</evidence>
<dbReference type="OMA" id="MSAMNIC"/>
<keyword evidence="1" id="KW-0472">Membrane</keyword>
<feature type="transmembrane region" description="Helical" evidence="1">
    <location>
        <begin position="108"/>
        <end position="130"/>
    </location>
</feature>
<protein>
    <recommendedName>
        <fullName evidence="4">MARVEL domain-containing protein</fullName>
    </recommendedName>
</protein>
<evidence type="ECO:0000313" key="2">
    <source>
        <dbReference type="EnsemblMetazoa" id="OVOC9413.2"/>
    </source>
</evidence>
<reference evidence="3" key="1">
    <citation type="submission" date="2013-10" db="EMBL/GenBank/DDBJ databases">
        <title>Genome sequencing of Onchocerca volvulus.</title>
        <authorList>
            <person name="Cotton J."/>
            <person name="Tsai J."/>
            <person name="Stanley E."/>
            <person name="Tracey A."/>
            <person name="Holroyd N."/>
            <person name="Lustigman S."/>
            <person name="Berriman M."/>
        </authorList>
    </citation>
    <scope>NUCLEOTIDE SEQUENCE</scope>
</reference>
<name>A0A2K6WL31_ONCVO</name>
<keyword evidence="3" id="KW-1185">Reference proteome</keyword>
<dbReference type="AlphaFoldDB" id="A0A2K6WL31"/>